<comment type="caution">
    <text evidence="8">The sequence shown here is derived from an EMBL/GenBank/DDBJ whole genome shotgun (WGS) entry which is preliminary data.</text>
</comment>
<evidence type="ECO:0000256" key="1">
    <source>
        <dbReference type="ARBA" id="ARBA00005380"/>
    </source>
</evidence>
<dbReference type="PANTHER" id="PTHR46566:SF2">
    <property type="entry name" value="ATP-DEPENDENT 6-PHOSPHOFRUCTOKINASE ISOZYME 2"/>
    <property type="match status" value="1"/>
</dbReference>
<evidence type="ECO:0000313" key="9">
    <source>
        <dbReference type="Proteomes" id="UP000256869"/>
    </source>
</evidence>
<name>A0A3D9IQM0_9BACL</name>
<dbReference type="GO" id="GO:0005988">
    <property type="term" value="P:lactose metabolic process"/>
    <property type="evidence" value="ECO:0007669"/>
    <property type="project" value="UniProtKB-KW"/>
</dbReference>
<dbReference type="InterPro" id="IPR011611">
    <property type="entry name" value="PfkB_dom"/>
</dbReference>
<protein>
    <recommendedName>
        <fullName evidence="6">Tagatose-6-phosphate kinase</fullName>
        <ecNumber evidence="6">2.7.1.144</ecNumber>
    </recommendedName>
</protein>
<evidence type="ECO:0000256" key="5">
    <source>
        <dbReference type="ARBA" id="ARBA00022840"/>
    </source>
</evidence>
<evidence type="ECO:0000256" key="2">
    <source>
        <dbReference type="ARBA" id="ARBA00022679"/>
    </source>
</evidence>
<dbReference type="GO" id="GO:0005829">
    <property type="term" value="C:cytosol"/>
    <property type="evidence" value="ECO:0007669"/>
    <property type="project" value="TreeGrafter"/>
</dbReference>
<evidence type="ECO:0000313" key="8">
    <source>
        <dbReference type="EMBL" id="RED64035.1"/>
    </source>
</evidence>
<dbReference type="InterPro" id="IPR002139">
    <property type="entry name" value="Ribo/fructo_kinase"/>
</dbReference>
<dbReference type="Pfam" id="PF00294">
    <property type="entry name" value="PfkB"/>
    <property type="match status" value="1"/>
</dbReference>
<comment type="pathway">
    <text evidence="6">Carbohydrate metabolism; D-tagatose 6-phosphate degradation; D-glyceraldehyde 3-phosphate and glycerone phosphate from D-tagatose 6-phosphate: step 1/2.</text>
</comment>
<sequence length="318" mass="33756">MESNARAKITTVTLNAAIDKTYYVPTWAKGTVMRAEKVLSMAGGKGVNVARVLHQLGHPAMAATGFASGYNGRFISDQVQELGIESEFVGAIGESRLCLNFIDGRDGSSTEVLEQGPEILEEHLENFKRKLTRLSAESALVIFSGSIPRGLSPSLYAELIGITRAEGAEVFLDASGAPLTQGLVAKPGFIKPNEEEIVPFLAGDGYGNLFDGVSSLMNQGVANVVVTLGGEGAVAGIDGSHYRVRTPKLDVVNTVGCGDAFVAGYAYGFVRKWTAVECLKHAAAAGCANALSPAAGDIRLSDHRRLLREIEVEAWNRE</sequence>
<evidence type="ECO:0000256" key="3">
    <source>
        <dbReference type="ARBA" id="ARBA00022741"/>
    </source>
</evidence>
<comment type="similarity">
    <text evidence="6">Belongs to the carbohydrate kinase PfkB family. LacC subfamily.</text>
</comment>
<keyword evidence="4 8" id="KW-0418">Kinase</keyword>
<dbReference type="GO" id="GO:0008443">
    <property type="term" value="F:phosphofructokinase activity"/>
    <property type="evidence" value="ECO:0007669"/>
    <property type="project" value="TreeGrafter"/>
</dbReference>
<dbReference type="GO" id="GO:0016052">
    <property type="term" value="P:carbohydrate catabolic process"/>
    <property type="evidence" value="ECO:0007669"/>
    <property type="project" value="UniProtKB-ARBA"/>
</dbReference>
<organism evidence="8 9">
    <name type="scientific">Cohnella lupini</name>
    <dbReference type="NCBI Taxonomy" id="1294267"/>
    <lineage>
        <taxon>Bacteria</taxon>
        <taxon>Bacillati</taxon>
        <taxon>Bacillota</taxon>
        <taxon>Bacilli</taxon>
        <taxon>Bacillales</taxon>
        <taxon>Paenibacillaceae</taxon>
        <taxon>Cohnella</taxon>
    </lineage>
</organism>
<dbReference type="FunFam" id="3.40.1190.20:FF:000001">
    <property type="entry name" value="Phosphofructokinase"/>
    <property type="match status" value="1"/>
</dbReference>
<dbReference type="InterPro" id="IPR017583">
    <property type="entry name" value="Tagatose/fructose_Pkinase"/>
</dbReference>
<dbReference type="PANTHER" id="PTHR46566">
    <property type="entry name" value="1-PHOSPHOFRUCTOKINASE-RELATED"/>
    <property type="match status" value="1"/>
</dbReference>
<proteinExistence type="inferred from homology"/>
<keyword evidence="5 6" id="KW-0067">ATP-binding</keyword>
<dbReference type="RefSeq" id="WP_115992131.1">
    <property type="nucleotide sequence ID" value="NZ_QRDY01000003.1"/>
</dbReference>
<comment type="similarity">
    <text evidence="1">Belongs to the carbohydrate kinase pfkB family.</text>
</comment>
<gene>
    <name evidence="8" type="ORF">DFP95_103276</name>
</gene>
<evidence type="ECO:0000256" key="4">
    <source>
        <dbReference type="ARBA" id="ARBA00022777"/>
    </source>
</evidence>
<dbReference type="GO" id="GO:0009024">
    <property type="term" value="F:tagatose-6-phosphate kinase activity"/>
    <property type="evidence" value="ECO:0007669"/>
    <property type="project" value="UniProtKB-EC"/>
</dbReference>
<dbReference type="OrthoDB" id="9801219at2"/>
<dbReference type="GO" id="GO:2001059">
    <property type="term" value="P:D-tagatose 6-phosphate catabolic process"/>
    <property type="evidence" value="ECO:0007669"/>
    <property type="project" value="UniProtKB-UniPathway"/>
</dbReference>
<dbReference type="GO" id="GO:0005524">
    <property type="term" value="F:ATP binding"/>
    <property type="evidence" value="ECO:0007669"/>
    <property type="project" value="UniProtKB-KW"/>
</dbReference>
<dbReference type="Gene3D" id="3.40.1190.20">
    <property type="match status" value="1"/>
</dbReference>
<accession>A0A3D9IQM0</accession>
<keyword evidence="3 6" id="KW-0547">Nucleotide-binding</keyword>
<keyword evidence="2 6" id="KW-0808">Transferase</keyword>
<reference evidence="8 9" key="1">
    <citation type="submission" date="2018-07" db="EMBL/GenBank/DDBJ databases">
        <title>Genomic Encyclopedia of Type Strains, Phase III (KMG-III): the genomes of soil and plant-associated and newly described type strains.</title>
        <authorList>
            <person name="Whitman W."/>
        </authorList>
    </citation>
    <scope>NUCLEOTIDE SEQUENCE [LARGE SCALE GENOMIC DNA]</scope>
    <source>
        <strain evidence="8 9">CECT 8236</strain>
    </source>
</reference>
<evidence type="ECO:0000259" key="7">
    <source>
        <dbReference type="Pfam" id="PF00294"/>
    </source>
</evidence>
<keyword evidence="6" id="KW-0423">Lactose metabolism</keyword>
<dbReference type="InterPro" id="IPR029056">
    <property type="entry name" value="Ribokinase-like"/>
</dbReference>
<dbReference type="EC" id="2.7.1.144" evidence="6"/>
<dbReference type="SUPFAM" id="SSF53613">
    <property type="entry name" value="Ribokinase-like"/>
    <property type="match status" value="1"/>
</dbReference>
<dbReference type="UniPathway" id="UPA00704">
    <property type="reaction ID" value="UER00715"/>
</dbReference>
<dbReference type="GO" id="GO:0044281">
    <property type="term" value="P:small molecule metabolic process"/>
    <property type="evidence" value="ECO:0007669"/>
    <property type="project" value="UniProtKB-ARBA"/>
</dbReference>
<dbReference type="Proteomes" id="UP000256869">
    <property type="component" value="Unassembled WGS sequence"/>
</dbReference>
<dbReference type="NCBIfam" id="TIGR03168">
    <property type="entry name" value="1-PFK"/>
    <property type="match status" value="1"/>
</dbReference>
<dbReference type="PRINTS" id="PR00990">
    <property type="entry name" value="RIBOKINASE"/>
</dbReference>
<dbReference type="CDD" id="cd01164">
    <property type="entry name" value="FruK_PfkB_like"/>
    <property type="match status" value="1"/>
</dbReference>
<evidence type="ECO:0000256" key="6">
    <source>
        <dbReference type="PIRNR" id="PIRNR000535"/>
    </source>
</evidence>
<dbReference type="PIRSF" id="PIRSF000535">
    <property type="entry name" value="1PFK/6PFK/LacC"/>
    <property type="match status" value="1"/>
</dbReference>
<keyword evidence="9" id="KW-1185">Reference proteome</keyword>
<dbReference type="EMBL" id="QRDY01000003">
    <property type="protein sequence ID" value="RED64035.1"/>
    <property type="molecule type" value="Genomic_DNA"/>
</dbReference>
<feature type="domain" description="Carbohydrate kinase PfkB" evidence="7">
    <location>
        <begin position="19"/>
        <end position="296"/>
    </location>
</feature>
<comment type="catalytic activity">
    <reaction evidence="6">
        <text>D-tagatofuranose 6-phosphate + ATP = D-tagatofuranose 1,6-bisphosphate + ADP + H(+)</text>
        <dbReference type="Rhea" id="RHEA:12420"/>
        <dbReference type="ChEBI" id="CHEBI:15378"/>
        <dbReference type="ChEBI" id="CHEBI:30616"/>
        <dbReference type="ChEBI" id="CHEBI:58694"/>
        <dbReference type="ChEBI" id="CHEBI:58695"/>
        <dbReference type="ChEBI" id="CHEBI:456216"/>
        <dbReference type="EC" id="2.7.1.144"/>
    </reaction>
</comment>
<dbReference type="AlphaFoldDB" id="A0A3D9IQM0"/>